<keyword evidence="10" id="KW-1185">Reference proteome</keyword>
<evidence type="ECO:0000256" key="8">
    <source>
        <dbReference type="SAM" id="Phobius"/>
    </source>
</evidence>
<protein>
    <recommendedName>
        <fullName evidence="11">Phospholipid/glycerol acyltransferase domain-containing protein</fullName>
    </recommendedName>
</protein>
<feature type="transmembrane region" description="Helical" evidence="8">
    <location>
        <begin position="50"/>
        <end position="71"/>
    </location>
</feature>
<feature type="transmembrane region" description="Helical" evidence="8">
    <location>
        <begin position="77"/>
        <end position="99"/>
    </location>
</feature>
<keyword evidence="1" id="KW-0808">Transferase</keyword>
<evidence type="ECO:0000256" key="7">
    <source>
        <dbReference type="SAM" id="MobiDB-lite"/>
    </source>
</evidence>
<evidence type="ECO:0000256" key="4">
    <source>
        <dbReference type="ARBA" id="ARBA00023098"/>
    </source>
</evidence>
<comment type="caution">
    <text evidence="9">The sequence shown here is derived from an EMBL/GenBank/DDBJ whole genome shotgun (WGS) entry which is preliminary data.</text>
</comment>
<keyword evidence="5 8" id="KW-0472">Membrane</keyword>
<keyword evidence="4" id="KW-0443">Lipid metabolism</keyword>
<sequence length="384" mass="41996">MEKYSAYRDPGTGIQPFLTPIPPPQPGTKYLLAALYPIGIALATVRTTFVLVLTLAYVLIVQGVFSIFLFAPPVHRLITRVLTSFISRLVLLIVGYYWIPVEVVARKRGRAGNVQTSWKPRAGDIIVCNWASWVEILWFAFRFNPIFVLPVTEAPAPSANNTPTTPIAHTPGRRTGTGSANITSPNRAATTQIPIVGFQAVSLLTIIKQTGLVPPFPCLEGCKPRPLEQIRKDADRPLVVFPECTSSNGRGLLRFADIFKRSAPVPEYGVFIACVRYDPPTTLSPTPTISIPSLNLNPLSHIFTLAAAITAPKISIRLLSPAESPSSPLFLTSEVVGDIASNKADLLTESCATLIAQLGKLKRMTMGWEDKARFLDFYRGKRSS</sequence>
<evidence type="ECO:0008006" key="11">
    <source>
        <dbReference type="Google" id="ProtNLM"/>
    </source>
</evidence>
<evidence type="ECO:0000256" key="5">
    <source>
        <dbReference type="ARBA" id="ARBA00023136"/>
    </source>
</evidence>
<evidence type="ECO:0000313" key="10">
    <source>
        <dbReference type="Proteomes" id="UP001437256"/>
    </source>
</evidence>
<feature type="compositionally biased region" description="Low complexity" evidence="7">
    <location>
        <begin position="159"/>
        <end position="168"/>
    </location>
</feature>
<keyword evidence="6" id="KW-0012">Acyltransferase</keyword>
<evidence type="ECO:0000256" key="1">
    <source>
        <dbReference type="ARBA" id="ARBA00022679"/>
    </source>
</evidence>
<accession>A0ABR3ABW2</accession>
<keyword evidence="2 8" id="KW-0812">Transmembrane</keyword>
<feature type="region of interest" description="Disordered" evidence="7">
    <location>
        <begin position="159"/>
        <end position="181"/>
    </location>
</feature>
<proteinExistence type="predicted"/>
<evidence type="ECO:0000256" key="6">
    <source>
        <dbReference type="ARBA" id="ARBA00023315"/>
    </source>
</evidence>
<dbReference type="Proteomes" id="UP001437256">
    <property type="component" value="Unassembled WGS sequence"/>
</dbReference>
<evidence type="ECO:0000256" key="3">
    <source>
        <dbReference type="ARBA" id="ARBA00022989"/>
    </source>
</evidence>
<evidence type="ECO:0000256" key="2">
    <source>
        <dbReference type="ARBA" id="ARBA00022692"/>
    </source>
</evidence>
<reference evidence="9 10" key="1">
    <citation type="submission" date="2024-05" db="EMBL/GenBank/DDBJ databases">
        <title>A draft genome resource for the thread blight pathogen Marasmius tenuissimus strain MS-2.</title>
        <authorList>
            <person name="Yulfo-Soto G.E."/>
            <person name="Baruah I.K."/>
            <person name="Amoako-Attah I."/>
            <person name="Bukari Y."/>
            <person name="Meinhardt L.W."/>
            <person name="Bailey B.A."/>
            <person name="Cohen S.P."/>
        </authorList>
    </citation>
    <scope>NUCLEOTIDE SEQUENCE [LARGE SCALE GENOMIC DNA]</scope>
    <source>
        <strain evidence="9 10">MS-2</strain>
    </source>
</reference>
<keyword evidence="3 8" id="KW-1133">Transmembrane helix</keyword>
<evidence type="ECO:0000313" key="9">
    <source>
        <dbReference type="EMBL" id="KAL0070852.1"/>
    </source>
</evidence>
<dbReference type="PANTHER" id="PTHR23063:SF60">
    <property type="entry name" value="LYSOPHOSPHATIDIC ACID:OLEOYL-COA ACYLTRANSFERASE 1"/>
    <property type="match status" value="1"/>
</dbReference>
<dbReference type="PANTHER" id="PTHR23063">
    <property type="entry name" value="PHOSPHOLIPID ACYLTRANSFERASE"/>
    <property type="match status" value="1"/>
</dbReference>
<organism evidence="9 10">
    <name type="scientific">Marasmius tenuissimus</name>
    <dbReference type="NCBI Taxonomy" id="585030"/>
    <lineage>
        <taxon>Eukaryota</taxon>
        <taxon>Fungi</taxon>
        <taxon>Dikarya</taxon>
        <taxon>Basidiomycota</taxon>
        <taxon>Agaricomycotina</taxon>
        <taxon>Agaricomycetes</taxon>
        <taxon>Agaricomycetidae</taxon>
        <taxon>Agaricales</taxon>
        <taxon>Marasmiineae</taxon>
        <taxon>Marasmiaceae</taxon>
        <taxon>Marasmius</taxon>
    </lineage>
</organism>
<name>A0ABR3ABW2_9AGAR</name>
<gene>
    <name evidence="9" type="ORF">AAF712_002073</name>
</gene>
<dbReference type="EMBL" id="JBBXMP010000005">
    <property type="protein sequence ID" value="KAL0070852.1"/>
    <property type="molecule type" value="Genomic_DNA"/>
</dbReference>